<dbReference type="PANTHER" id="PTHR23131:SF0">
    <property type="entry name" value="ENDORIBONUCLEASE LACTB2"/>
    <property type="match status" value="1"/>
</dbReference>
<keyword evidence="2" id="KW-0479">Metal-binding</keyword>
<proteinExistence type="inferred from homology"/>
<evidence type="ECO:0000313" key="8">
    <source>
        <dbReference type="Proteomes" id="UP001176517"/>
    </source>
</evidence>
<dbReference type="Proteomes" id="UP001176517">
    <property type="component" value="Unassembled WGS sequence"/>
</dbReference>
<feature type="signal peptide" evidence="5">
    <location>
        <begin position="1"/>
        <end position="18"/>
    </location>
</feature>
<feature type="chain" id="PRO_5043001335" description="Metallo-beta-lactamase domain-containing protein" evidence="5">
    <location>
        <begin position="19"/>
        <end position="442"/>
    </location>
</feature>
<evidence type="ECO:0000259" key="6">
    <source>
        <dbReference type="SMART" id="SM00849"/>
    </source>
</evidence>
<dbReference type="InterPro" id="IPR001279">
    <property type="entry name" value="Metallo-B-lactamas"/>
</dbReference>
<dbReference type="SMART" id="SM00849">
    <property type="entry name" value="Lactamase_B"/>
    <property type="match status" value="1"/>
</dbReference>
<comment type="similarity">
    <text evidence="1">Belongs to the metallo-beta-lactamase superfamily.</text>
</comment>
<dbReference type="GO" id="GO:0044550">
    <property type="term" value="P:secondary metabolite biosynthetic process"/>
    <property type="evidence" value="ECO:0007669"/>
    <property type="project" value="TreeGrafter"/>
</dbReference>
<keyword evidence="8" id="KW-1185">Reference proteome</keyword>
<dbReference type="EMBL" id="JAPDMZ010000025">
    <property type="protein sequence ID" value="KAK0555676.1"/>
    <property type="molecule type" value="Genomic_DNA"/>
</dbReference>
<dbReference type="GO" id="GO:0016787">
    <property type="term" value="F:hydrolase activity"/>
    <property type="evidence" value="ECO:0007669"/>
    <property type="project" value="UniProtKB-KW"/>
</dbReference>
<dbReference type="Pfam" id="PF00753">
    <property type="entry name" value="Lactamase_B"/>
    <property type="match status" value="1"/>
</dbReference>
<gene>
    <name evidence="7" type="ORF">OC846_001641</name>
</gene>
<dbReference type="InterPro" id="IPR036388">
    <property type="entry name" value="WH-like_DNA-bd_sf"/>
</dbReference>
<evidence type="ECO:0000256" key="1">
    <source>
        <dbReference type="ARBA" id="ARBA00007749"/>
    </source>
</evidence>
<dbReference type="Gene3D" id="3.60.15.10">
    <property type="entry name" value="Ribonuclease Z/Hydroxyacylglutathione hydrolase-like"/>
    <property type="match status" value="1"/>
</dbReference>
<comment type="caution">
    <text evidence="7">The sequence shown here is derived from an EMBL/GenBank/DDBJ whole genome shotgun (WGS) entry which is preliminary data.</text>
</comment>
<accession>A0AAN6JTC6</accession>
<evidence type="ECO:0000256" key="5">
    <source>
        <dbReference type="SAM" id="SignalP"/>
    </source>
</evidence>
<keyword evidence="5" id="KW-0732">Signal</keyword>
<dbReference type="CDD" id="cd07722">
    <property type="entry name" value="LACTB2-like_MBL-fold"/>
    <property type="match status" value="1"/>
</dbReference>
<dbReference type="SUPFAM" id="SSF56281">
    <property type="entry name" value="Metallo-hydrolase/oxidoreductase"/>
    <property type="match status" value="1"/>
</dbReference>
<dbReference type="GO" id="GO:0046872">
    <property type="term" value="F:metal ion binding"/>
    <property type="evidence" value="ECO:0007669"/>
    <property type="project" value="UniProtKB-KW"/>
</dbReference>
<keyword evidence="4" id="KW-0862">Zinc</keyword>
<name>A0AAN6JTC6_9BASI</name>
<dbReference type="AlphaFoldDB" id="A0AAN6JTC6"/>
<protein>
    <recommendedName>
        <fullName evidence="6">Metallo-beta-lactamase domain-containing protein</fullName>
    </recommendedName>
</protein>
<dbReference type="PANTHER" id="PTHR23131">
    <property type="entry name" value="ENDORIBONUCLEASE LACTB2"/>
    <property type="match status" value="1"/>
</dbReference>
<dbReference type="InterPro" id="IPR036866">
    <property type="entry name" value="RibonucZ/Hydroxyglut_hydro"/>
</dbReference>
<dbReference type="Gene3D" id="1.10.10.10">
    <property type="entry name" value="Winged helix-like DNA-binding domain superfamily/Winged helix DNA-binding domain"/>
    <property type="match status" value="1"/>
</dbReference>
<dbReference type="InterPro" id="IPR047921">
    <property type="entry name" value="LACTB2-like_MBL-fold"/>
</dbReference>
<dbReference type="InterPro" id="IPR050662">
    <property type="entry name" value="Sec-metab_biosynth-thioest"/>
</dbReference>
<evidence type="ECO:0000256" key="2">
    <source>
        <dbReference type="ARBA" id="ARBA00022723"/>
    </source>
</evidence>
<keyword evidence="3" id="KW-0378">Hydrolase</keyword>
<organism evidence="7 8">
    <name type="scientific">Tilletia horrida</name>
    <dbReference type="NCBI Taxonomy" id="155126"/>
    <lineage>
        <taxon>Eukaryota</taxon>
        <taxon>Fungi</taxon>
        <taxon>Dikarya</taxon>
        <taxon>Basidiomycota</taxon>
        <taxon>Ustilaginomycotina</taxon>
        <taxon>Exobasidiomycetes</taxon>
        <taxon>Tilletiales</taxon>
        <taxon>Tilletiaceae</taxon>
        <taxon>Tilletia</taxon>
    </lineage>
</organism>
<evidence type="ECO:0000256" key="3">
    <source>
        <dbReference type="ARBA" id="ARBA00022801"/>
    </source>
</evidence>
<reference evidence="7" key="1">
    <citation type="journal article" date="2023" name="PhytoFront">
        <title>Draft Genome Resources of Seven Strains of Tilletia horrida, Causal Agent of Kernel Smut of Rice.</title>
        <authorList>
            <person name="Khanal S."/>
            <person name="Antony Babu S."/>
            <person name="Zhou X.G."/>
        </authorList>
    </citation>
    <scope>NUCLEOTIDE SEQUENCE</scope>
    <source>
        <strain evidence="7">TX6</strain>
    </source>
</reference>
<evidence type="ECO:0000313" key="7">
    <source>
        <dbReference type="EMBL" id="KAK0555676.1"/>
    </source>
</evidence>
<feature type="domain" description="Metallo-beta-lactamase" evidence="6">
    <location>
        <begin position="69"/>
        <end position="310"/>
    </location>
</feature>
<sequence length="442" mass="49155">MTCRVLTWCNFLITSALQLPPHFTPIAIRQPSRKLAMAAATLPLDSIAVLSPRVTRVLGQNPGPFTLQGTNTYLIAPQPSASNPILPTILLDTGDGVDEYIPFLEKAMRGGGADKVASKDGEVPAGKRYVTEIALSHRHHDHVDGLPTVLALLAKLRSDPEFTSSPLPLPRLYKKLDEKYDPELIEVLQGLPENSFEPYKPEGGGVASPLWPIKENDVLSSHREGSSLTTVERVNLRVVETPGHTADHLCFLLQEERTLFTADHVLGQGTTVFEDLIAYMDSLSKCSDLLAKTGPSVFHEDTENRLYPGHGPVVERGRRILKQYYDHRHEREAQILELLATPSPSKAHSMDGSPTWSLEEIVKELYAGFPSDVLRMATKGIFLHVHKLATNNWPHHVAKIKCLKYPEYANGTFGKPPRMPESMEEWEQVPTSRWAIIKRAAI</sequence>
<evidence type="ECO:0000256" key="4">
    <source>
        <dbReference type="ARBA" id="ARBA00022833"/>
    </source>
</evidence>